<name>A0ABS1LKI2_9MICO</name>
<proteinExistence type="predicted"/>
<organism evidence="1 2">
    <name type="scientific">Myceligenerans indicum</name>
    <dbReference type="NCBI Taxonomy" id="2593663"/>
    <lineage>
        <taxon>Bacteria</taxon>
        <taxon>Bacillati</taxon>
        <taxon>Actinomycetota</taxon>
        <taxon>Actinomycetes</taxon>
        <taxon>Micrococcales</taxon>
        <taxon>Promicromonosporaceae</taxon>
        <taxon>Myceligenerans</taxon>
    </lineage>
</organism>
<accession>A0ABS1LKI2</accession>
<reference evidence="1 2" key="1">
    <citation type="journal article" date="2021" name="Arch. Microbiol.">
        <title>Myceligenerans indicum sp. nov., an actinobacterium isolated from mangrove sediment of Sundarbans, India.</title>
        <authorList>
            <person name="Asha K."/>
            <person name="Bhadury P."/>
        </authorList>
    </citation>
    <scope>NUCLEOTIDE SEQUENCE [LARGE SCALE GENOMIC DNA]</scope>
    <source>
        <strain evidence="1 2">I2</strain>
    </source>
</reference>
<dbReference type="EMBL" id="JABBYC010000010">
    <property type="protein sequence ID" value="MBL0886353.1"/>
    <property type="molecule type" value="Genomic_DNA"/>
</dbReference>
<dbReference type="SUPFAM" id="SSF54001">
    <property type="entry name" value="Cysteine proteinases"/>
    <property type="match status" value="1"/>
</dbReference>
<evidence type="ECO:0000313" key="1">
    <source>
        <dbReference type="EMBL" id="MBL0886353.1"/>
    </source>
</evidence>
<dbReference type="Proteomes" id="UP000675409">
    <property type="component" value="Unassembled WGS sequence"/>
</dbReference>
<comment type="caution">
    <text evidence="1">The sequence shown here is derived from an EMBL/GenBank/DDBJ whole genome shotgun (WGS) entry which is preliminary data.</text>
</comment>
<evidence type="ECO:0000313" key="2">
    <source>
        <dbReference type="Proteomes" id="UP000675409"/>
    </source>
</evidence>
<dbReference type="InterPro" id="IPR038765">
    <property type="entry name" value="Papain-like_cys_pep_sf"/>
</dbReference>
<protein>
    <recommendedName>
        <fullName evidence="3">Permuted papain-like amidase YaeF/Yiix C92 family enzyme</fullName>
    </recommendedName>
</protein>
<dbReference type="Gene3D" id="3.90.1720.10">
    <property type="entry name" value="endopeptidase domain like (from Nostoc punctiforme)"/>
    <property type="match status" value="1"/>
</dbReference>
<keyword evidence="2" id="KW-1185">Reference proteome</keyword>
<sequence>MSVIDIPRTAAVPVSPTGPQALRGLGGPGHAVYVVLSRSSTVPSRLIGVMTGDRLTHAALALDPGLEYMFGFGRRGTTNPLSGCFRRERLDDPLYERMGSLPGLVLEVPVTGAQHEAVRAQVEAFLLDGHRYRYNFTGLLDHVTGRAKEDAYRFFCSEFVYHVLHQAGVCDLRIPRSQVRPQTLLSLPGRVVFDGDLLRYRAPVNARVPWRPSLRR</sequence>
<dbReference type="RefSeq" id="WP_201846193.1">
    <property type="nucleotide sequence ID" value="NZ_JABBYC010000010.1"/>
</dbReference>
<gene>
    <name evidence="1" type="ORF">HGK34_08725</name>
</gene>
<evidence type="ECO:0008006" key="3">
    <source>
        <dbReference type="Google" id="ProtNLM"/>
    </source>
</evidence>